<dbReference type="OrthoDB" id="2152029at2759"/>
<organism evidence="4 5">
    <name type="scientific">Penicillium concentricum</name>
    <dbReference type="NCBI Taxonomy" id="293559"/>
    <lineage>
        <taxon>Eukaryota</taxon>
        <taxon>Fungi</taxon>
        <taxon>Dikarya</taxon>
        <taxon>Ascomycota</taxon>
        <taxon>Pezizomycotina</taxon>
        <taxon>Eurotiomycetes</taxon>
        <taxon>Eurotiomycetidae</taxon>
        <taxon>Eurotiales</taxon>
        <taxon>Aspergillaceae</taxon>
        <taxon>Penicillium</taxon>
    </lineage>
</organism>
<dbReference type="GO" id="GO:0017000">
    <property type="term" value="P:antibiotic biosynthetic process"/>
    <property type="evidence" value="ECO:0007669"/>
    <property type="project" value="UniProtKB-ARBA"/>
</dbReference>
<accession>A0A9W9SF38</accession>
<dbReference type="GO" id="GO:0072330">
    <property type="term" value="P:monocarboxylic acid biosynthetic process"/>
    <property type="evidence" value="ECO:0007669"/>
    <property type="project" value="UniProtKB-ARBA"/>
</dbReference>
<dbReference type="InterPro" id="IPR013094">
    <property type="entry name" value="AB_hydrolase_3"/>
</dbReference>
<keyword evidence="2" id="KW-0812">Transmembrane</keyword>
<evidence type="ECO:0000256" key="1">
    <source>
        <dbReference type="ARBA" id="ARBA00022801"/>
    </source>
</evidence>
<keyword evidence="1 4" id="KW-0378">Hydrolase</keyword>
<sequence length="351" mass="38261">MAPLPLGLGVAVAKTLAIAIWAVIIAPFRGQKGGATAYKHIVLTFTRALFENASMEQLQLILPPTLAQKSYEAHMKQQNAPPNVLVLPEGTTAFWLGNPVAEKLIIYFPGGGYCVPALPGHFSYLEALSADIKQHGGSIGVLLVAYELVPHARWPRPLQQAVAILRYAIQTLGKRPSDIVLHGDSAGAHLALALLSHLAHPHPQEIVPKISVDEPLGGMMLLSPWVDFRTDHASSSENSDRDVISAKTLNSWAQIFLGQIVEDEYNCPVKAPGGWWRDLPVSRIFVGAGGDEVRLDPIRQTAEKMKAELPDVSISIVPREFHVEPITDFALRIPPGLQFKAMASWLSQTSR</sequence>
<name>A0A9W9SF38_9EURO</name>
<dbReference type="SUPFAM" id="SSF53474">
    <property type="entry name" value="alpha/beta-Hydrolases"/>
    <property type="match status" value="1"/>
</dbReference>
<feature type="domain" description="Alpha/beta hydrolase fold-3" evidence="3">
    <location>
        <begin position="105"/>
        <end position="323"/>
    </location>
</feature>
<proteinExistence type="predicted"/>
<dbReference type="GO" id="GO:0016787">
    <property type="term" value="F:hydrolase activity"/>
    <property type="evidence" value="ECO:0007669"/>
    <property type="project" value="UniProtKB-KW"/>
</dbReference>
<keyword evidence="5" id="KW-1185">Reference proteome</keyword>
<dbReference type="AlphaFoldDB" id="A0A9W9SF38"/>
<keyword evidence="2" id="KW-0472">Membrane</keyword>
<dbReference type="RefSeq" id="XP_056580999.1">
    <property type="nucleotide sequence ID" value="XM_056724749.1"/>
</dbReference>
<dbReference type="PANTHER" id="PTHR48081">
    <property type="entry name" value="AB HYDROLASE SUPERFAMILY PROTEIN C4A8.06C"/>
    <property type="match status" value="1"/>
</dbReference>
<evidence type="ECO:0000256" key="2">
    <source>
        <dbReference type="SAM" id="Phobius"/>
    </source>
</evidence>
<gene>
    <name evidence="4" type="ORF">N7517_007019</name>
</gene>
<dbReference type="Proteomes" id="UP001147752">
    <property type="component" value="Unassembled WGS sequence"/>
</dbReference>
<reference evidence="4" key="1">
    <citation type="submission" date="2022-12" db="EMBL/GenBank/DDBJ databases">
        <authorList>
            <person name="Petersen C."/>
        </authorList>
    </citation>
    <scope>NUCLEOTIDE SEQUENCE</scope>
    <source>
        <strain evidence="4">IBT 3081</strain>
    </source>
</reference>
<reference evidence="4" key="2">
    <citation type="journal article" date="2023" name="IMA Fungus">
        <title>Comparative genomic study of the Penicillium genus elucidates a diverse pangenome and 15 lateral gene transfer events.</title>
        <authorList>
            <person name="Petersen C."/>
            <person name="Sorensen T."/>
            <person name="Nielsen M.R."/>
            <person name="Sondergaard T.E."/>
            <person name="Sorensen J.L."/>
            <person name="Fitzpatrick D.A."/>
            <person name="Frisvad J.C."/>
            <person name="Nielsen K.L."/>
        </authorList>
    </citation>
    <scope>NUCLEOTIDE SEQUENCE</scope>
    <source>
        <strain evidence="4">IBT 3081</strain>
    </source>
</reference>
<evidence type="ECO:0000259" key="3">
    <source>
        <dbReference type="Pfam" id="PF07859"/>
    </source>
</evidence>
<feature type="transmembrane region" description="Helical" evidence="2">
    <location>
        <begin position="6"/>
        <end position="28"/>
    </location>
</feature>
<protein>
    <submittedName>
        <fullName evidence="4">Alpha/beta hydrolase fold-3</fullName>
    </submittedName>
</protein>
<dbReference type="Pfam" id="PF07859">
    <property type="entry name" value="Abhydrolase_3"/>
    <property type="match status" value="1"/>
</dbReference>
<evidence type="ECO:0000313" key="5">
    <source>
        <dbReference type="Proteomes" id="UP001147752"/>
    </source>
</evidence>
<evidence type="ECO:0000313" key="4">
    <source>
        <dbReference type="EMBL" id="KAJ5375013.1"/>
    </source>
</evidence>
<dbReference type="GeneID" id="81463932"/>
<comment type="caution">
    <text evidence="4">The sequence shown here is derived from an EMBL/GenBank/DDBJ whole genome shotgun (WGS) entry which is preliminary data.</text>
</comment>
<keyword evidence="2" id="KW-1133">Transmembrane helix</keyword>
<dbReference type="EMBL" id="JAPZBT010000002">
    <property type="protein sequence ID" value="KAJ5375013.1"/>
    <property type="molecule type" value="Genomic_DNA"/>
</dbReference>
<dbReference type="InterPro" id="IPR029058">
    <property type="entry name" value="AB_hydrolase_fold"/>
</dbReference>
<dbReference type="Gene3D" id="3.40.50.1820">
    <property type="entry name" value="alpha/beta hydrolase"/>
    <property type="match status" value="1"/>
</dbReference>
<dbReference type="PANTHER" id="PTHR48081:SF31">
    <property type="entry name" value="STERYL ACETYL HYDROLASE MUG81-RELATED"/>
    <property type="match status" value="1"/>
</dbReference>
<dbReference type="InterPro" id="IPR050300">
    <property type="entry name" value="GDXG_lipolytic_enzyme"/>
</dbReference>